<proteinExistence type="predicted"/>
<dbReference type="InterPro" id="IPR025907">
    <property type="entry name" value="Phostensin/Taperin_PP1-bd_dom"/>
</dbReference>
<feature type="compositionally biased region" description="Basic and acidic residues" evidence="1">
    <location>
        <begin position="309"/>
        <end position="336"/>
    </location>
</feature>
<feature type="compositionally biased region" description="Polar residues" evidence="1">
    <location>
        <begin position="1280"/>
        <end position="1289"/>
    </location>
</feature>
<feature type="compositionally biased region" description="Polar residues" evidence="1">
    <location>
        <begin position="717"/>
        <end position="729"/>
    </location>
</feature>
<feature type="compositionally biased region" description="Basic and acidic residues" evidence="1">
    <location>
        <begin position="784"/>
        <end position="795"/>
    </location>
</feature>
<comment type="caution">
    <text evidence="3">The sequence shown here is derived from an EMBL/GenBank/DDBJ whole genome shotgun (WGS) entry which is preliminary data.</text>
</comment>
<feature type="compositionally biased region" description="Basic and acidic residues" evidence="1">
    <location>
        <begin position="209"/>
        <end position="260"/>
    </location>
</feature>
<feature type="region of interest" description="Disordered" evidence="1">
    <location>
        <begin position="175"/>
        <end position="260"/>
    </location>
</feature>
<feature type="domain" description="Phostensin/Taperin PP1-binding" evidence="2">
    <location>
        <begin position="1235"/>
        <end position="1349"/>
    </location>
</feature>
<dbReference type="InterPro" id="IPR026671">
    <property type="entry name" value="PPP1R18/Tprn"/>
</dbReference>
<feature type="region of interest" description="Disordered" evidence="1">
    <location>
        <begin position="1364"/>
        <end position="1385"/>
    </location>
</feature>
<feature type="compositionally biased region" description="Low complexity" evidence="1">
    <location>
        <begin position="1265"/>
        <end position="1279"/>
    </location>
</feature>
<feature type="compositionally biased region" description="Basic and acidic residues" evidence="1">
    <location>
        <begin position="906"/>
        <end position="915"/>
    </location>
</feature>
<feature type="compositionally biased region" description="Basic and acidic residues" evidence="1">
    <location>
        <begin position="379"/>
        <end position="395"/>
    </location>
</feature>
<accession>A0A5C6NDK4</accession>
<feature type="region of interest" description="Disordered" evidence="1">
    <location>
        <begin position="1008"/>
        <end position="1041"/>
    </location>
</feature>
<feature type="region of interest" description="Disordered" evidence="1">
    <location>
        <begin position="308"/>
        <end position="336"/>
    </location>
</feature>
<feature type="compositionally biased region" description="Basic and acidic residues" evidence="1">
    <location>
        <begin position="965"/>
        <end position="978"/>
    </location>
</feature>
<feature type="compositionally biased region" description="Basic and acidic residues" evidence="1">
    <location>
        <begin position="850"/>
        <end position="862"/>
    </location>
</feature>
<feature type="compositionally biased region" description="Basic and acidic residues" evidence="1">
    <location>
        <begin position="1137"/>
        <end position="1149"/>
    </location>
</feature>
<protein>
    <submittedName>
        <fullName evidence="3">Taperin</fullName>
    </submittedName>
</protein>
<dbReference type="Pfam" id="PF13914">
    <property type="entry name" value="Phostensin"/>
    <property type="match status" value="1"/>
</dbReference>
<evidence type="ECO:0000313" key="3">
    <source>
        <dbReference type="EMBL" id="TWW65584.1"/>
    </source>
</evidence>
<feature type="compositionally biased region" description="Polar residues" evidence="1">
    <location>
        <begin position="1156"/>
        <end position="1175"/>
    </location>
</feature>
<feature type="region of interest" description="Disordered" evidence="1">
    <location>
        <begin position="944"/>
        <end position="983"/>
    </location>
</feature>
<feature type="region of interest" description="Disordered" evidence="1">
    <location>
        <begin position="836"/>
        <end position="865"/>
    </location>
</feature>
<dbReference type="EMBL" id="RHFK02000014">
    <property type="protein sequence ID" value="TWW65584.1"/>
    <property type="molecule type" value="Genomic_DNA"/>
</dbReference>
<feature type="compositionally biased region" description="Polar residues" evidence="1">
    <location>
        <begin position="689"/>
        <end position="707"/>
    </location>
</feature>
<sequence length="1402" mass="156906">MLYDAPKDSPICDNGPIYIIYSQQDSSPEARKKQSQPFCPTLSIVSVMSVSSLPEWKQLLLERKRREEEERERREKLEEEKFASMPAWKRGIIQRRKAKQDSDKEKEKDVCLLYMDGRTASEGLSDMDSCSTNYLGSDISTSPDPGQWLDAEVKPVSEVSVETIVPVHENPFIRTQTPWRKGRDAEGGNVQEPKDREKEKLSLQIQDGEPLRGRDIESKIERFRDLSEGCQKEKGWDRSQEHAPDKSRGRWGKDKNQCRESVRGVAREWDFLKVRNDEEDKESDTLSTSLPPHVPCLRTIRADNIIIIEQDRDDKRGRQRDTEKEKSKEDHQEKSGVKVDLREILSVGGSITEIRASEVLIIKPSESPEEGNAMGRGTKSREDGEMKVGTEGRWESMGREFRSDLSWLREKEKPWCQATVVKEDRKDSLEDNVLVDRGGRVSQLLSKFGEHPKPPSRSKSSDNFLRPGRRKYSDEDDSQSDAHKGRNTPLKGVPKRSFSFSDRVICAKENCLGDPDCNDSRRRDRIRSEKCVAAWINVASTGKETTSKVGRVRLLDKDRLGKYTERNVKNNDEKGDSTQRKDQTDISIQHKTESEKLDPDEAKGHERSGNEGEGFTVASVKNTEGVSFARRVAIRQDGRARAEGEAKHLPPEPRPSTEPDAQGQGSGTKVPSVWGDEAFQGQLSPDMVQKTQITGTSAELCSTASTESQDRRESAVTECSNLPSATNRSQEPHEGLEWSSAGPQPYCALSKQTEELISKIEKIGDRSVYNNHKIRSFKGTFDMTTEKRPEEHKYGETGSENLVEDVALKSPQCISSEPLEFQIPRTVFYVVEETEKSQSLIPSNQEQNQEEGKGVERRDSWRIGKPLSRIESLREKIRQKELEKLRQRQTQDAGESDQMDVNHQAKSRDDDKGTEKEEEFEAKVQMQNWPNEAAEQALMTALDTKQEVSELKTCPQLPVSAPHSQSDKREEVPSKETVSDSELFCDSLQISEDEDDLLRHEEELLNLHWDRGGNREEEEEEETEFSEEELEEKTSPPHPNSLAAMSRIYNLGTVGSRSGLCLRERPVDIPSVHLVKVKPLLSNAQQGDSKASSGEDISGIQMIQRQIEHFHLKEQDELRTCTSTGSTVRGQQSSREVSNHQEHFNTKTQEEDEETSNTVVTPQRVQSPTSVLKQSNQTVAIVPSVLRGPSLDNALRPSDCTQTPASSPSSPSPTPSPSVSPSPSPSPTLFSIRSASGGNVKRGATITICPRKTALRTEGGGAATGAGATAADAPPSTTTVLQAPTSSNVAEPAKKKYPTVEEIEVIGGYQNLERSCLVKNKGTAKRVKVCFDEDHLEQVCEYPSESSMMAYSPHPHGLWRQEEEADADAGAFTSKDPKSPGLGLGRGVRVGKCHPLLRKHNV</sequence>
<evidence type="ECO:0000256" key="1">
    <source>
        <dbReference type="SAM" id="MobiDB-lite"/>
    </source>
</evidence>
<feature type="region of interest" description="Disordered" evidence="1">
    <location>
        <begin position="1259"/>
        <end position="1293"/>
    </location>
</feature>
<feature type="region of interest" description="Disordered" evidence="1">
    <location>
        <begin position="1188"/>
        <end position="1237"/>
    </location>
</feature>
<feature type="compositionally biased region" description="Basic and acidic residues" evidence="1">
    <location>
        <begin position="558"/>
        <end position="610"/>
    </location>
</feature>
<dbReference type="GO" id="GO:0019902">
    <property type="term" value="F:phosphatase binding"/>
    <property type="evidence" value="ECO:0007669"/>
    <property type="project" value="InterPro"/>
</dbReference>
<dbReference type="PANTHER" id="PTHR21685:SF0">
    <property type="entry name" value="PHOSTENSIN"/>
    <property type="match status" value="1"/>
</dbReference>
<feature type="region of interest" description="Disordered" evidence="1">
    <location>
        <begin position="444"/>
        <end position="495"/>
    </location>
</feature>
<dbReference type="Proteomes" id="UP000324091">
    <property type="component" value="Chromosome 21"/>
</dbReference>
<dbReference type="PANTHER" id="PTHR21685">
    <property type="entry name" value="TON-B BOX DOMAIN"/>
    <property type="match status" value="1"/>
</dbReference>
<feature type="compositionally biased region" description="Acidic residues" evidence="1">
    <location>
        <begin position="1016"/>
        <end position="1031"/>
    </location>
</feature>
<feature type="compositionally biased region" description="Polar residues" evidence="1">
    <location>
        <begin position="837"/>
        <end position="847"/>
    </location>
</feature>
<feature type="region of interest" description="Disordered" evidence="1">
    <location>
        <begin position="1119"/>
        <end position="1175"/>
    </location>
</feature>
<evidence type="ECO:0000259" key="2">
    <source>
        <dbReference type="Pfam" id="PF13914"/>
    </source>
</evidence>
<organism evidence="3 4">
    <name type="scientific">Takifugu flavidus</name>
    <name type="common">sansaifugu</name>
    <dbReference type="NCBI Taxonomy" id="433684"/>
    <lineage>
        <taxon>Eukaryota</taxon>
        <taxon>Metazoa</taxon>
        <taxon>Chordata</taxon>
        <taxon>Craniata</taxon>
        <taxon>Vertebrata</taxon>
        <taxon>Euteleostomi</taxon>
        <taxon>Actinopterygii</taxon>
        <taxon>Neopterygii</taxon>
        <taxon>Teleostei</taxon>
        <taxon>Neoteleostei</taxon>
        <taxon>Acanthomorphata</taxon>
        <taxon>Eupercaria</taxon>
        <taxon>Tetraodontiformes</taxon>
        <taxon>Tetradontoidea</taxon>
        <taxon>Tetraodontidae</taxon>
        <taxon>Takifugu</taxon>
    </lineage>
</organism>
<feature type="region of interest" description="Disordered" evidence="1">
    <location>
        <begin position="881"/>
        <end position="928"/>
    </location>
</feature>
<feature type="compositionally biased region" description="Polar residues" evidence="1">
    <location>
        <begin position="1120"/>
        <end position="1136"/>
    </location>
</feature>
<feature type="region of interest" description="Disordered" evidence="1">
    <location>
        <begin position="273"/>
        <end position="294"/>
    </location>
</feature>
<feature type="region of interest" description="Disordered" evidence="1">
    <location>
        <begin position="780"/>
        <end position="799"/>
    </location>
</feature>
<feature type="region of interest" description="Disordered" evidence="1">
    <location>
        <begin position="558"/>
        <end position="744"/>
    </location>
</feature>
<feature type="region of interest" description="Disordered" evidence="1">
    <location>
        <begin position="362"/>
        <end position="395"/>
    </location>
</feature>
<evidence type="ECO:0000313" key="4">
    <source>
        <dbReference type="Proteomes" id="UP000324091"/>
    </source>
</evidence>
<gene>
    <name evidence="3" type="ORF">D4764_21G0004840</name>
</gene>
<feature type="compositionally biased region" description="Basic and acidic residues" evidence="1">
    <location>
        <begin position="634"/>
        <end position="657"/>
    </location>
</feature>
<feature type="compositionally biased region" description="Pro residues" evidence="1">
    <location>
        <begin position="1210"/>
        <end position="1226"/>
    </location>
</feature>
<feature type="compositionally biased region" description="Basic and acidic residues" evidence="1">
    <location>
        <begin position="181"/>
        <end position="201"/>
    </location>
</feature>
<name>A0A5C6NDK4_9TELE</name>
<keyword evidence="4" id="KW-1185">Reference proteome</keyword>
<reference evidence="3 4" key="1">
    <citation type="submission" date="2019-04" db="EMBL/GenBank/DDBJ databases">
        <title>Chromosome genome assembly for Takifugu flavidus.</title>
        <authorList>
            <person name="Xiao S."/>
        </authorList>
    </citation>
    <scope>NUCLEOTIDE SEQUENCE [LARGE SCALE GENOMIC DNA]</scope>
    <source>
        <strain evidence="3">HTHZ2018</strain>
        <tissue evidence="3">Muscle</tissue>
    </source>
</reference>